<protein>
    <submittedName>
        <fullName evidence="3">Uncharacterized protein</fullName>
    </submittedName>
</protein>
<evidence type="ECO:0000313" key="4">
    <source>
        <dbReference type="Proteomes" id="UP000324832"/>
    </source>
</evidence>
<sequence length="241" mass="27406">MKFAPAEQIREERLGIAVNASMEFFICIAHCHNRVLVINNQMIIIKVLLGVLYLAATKCILKPTGIKPVRFKPFSLRTDKRKPSESNVRKSRILYSDYVRIADDRVPRAQGRRPSLTADSPSPPRDRGRLDAVSFHMCGVRRIPAADDVFPLQRMWHESCTTSFNSQEFLSLLEALPVGFLPLLSTAPRPGRHALINESKPPPHPPHCYVLTVTMPPKWALWSEDDLIATVRVVQRKFEYV</sequence>
<name>A0A5E4R1X9_9NEOP</name>
<reference evidence="3 4" key="1">
    <citation type="submission" date="2017-07" db="EMBL/GenBank/DDBJ databases">
        <authorList>
            <person name="Talla V."/>
            <person name="Backstrom N."/>
        </authorList>
    </citation>
    <scope>NUCLEOTIDE SEQUENCE [LARGE SCALE GENOMIC DNA]</scope>
</reference>
<evidence type="ECO:0000313" key="3">
    <source>
        <dbReference type="EMBL" id="VVD03969.1"/>
    </source>
</evidence>
<keyword evidence="2" id="KW-0472">Membrane</keyword>
<evidence type="ECO:0000256" key="1">
    <source>
        <dbReference type="SAM" id="MobiDB-lite"/>
    </source>
</evidence>
<accession>A0A5E4R1X9</accession>
<feature type="transmembrane region" description="Helical" evidence="2">
    <location>
        <begin position="43"/>
        <end position="61"/>
    </location>
</feature>
<keyword evidence="2" id="KW-0812">Transmembrane</keyword>
<organism evidence="3 4">
    <name type="scientific">Leptidea sinapis</name>
    <dbReference type="NCBI Taxonomy" id="189913"/>
    <lineage>
        <taxon>Eukaryota</taxon>
        <taxon>Metazoa</taxon>
        <taxon>Ecdysozoa</taxon>
        <taxon>Arthropoda</taxon>
        <taxon>Hexapoda</taxon>
        <taxon>Insecta</taxon>
        <taxon>Pterygota</taxon>
        <taxon>Neoptera</taxon>
        <taxon>Endopterygota</taxon>
        <taxon>Lepidoptera</taxon>
        <taxon>Glossata</taxon>
        <taxon>Ditrysia</taxon>
        <taxon>Papilionoidea</taxon>
        <taxon>Pieridae</taxon>
        <taxon>Dismorphiinae</taxon>
        <taxon>Leptidea</taxon>
    </lineage>
</organism>
<dbReference type="Proteomes" id="UP000324832">
    <property type="component" value="Unassembled WGS sequence"/>
</dbReference>
<keyword evidence="4" id="KW-1185">Reference proteome</keyword>
<dbReference type="AlphaFoldDB" id="A0A5E4R1X9"/>
<keyword evidence="2" id="KW-1133">Transmembrane helix</keyword>
<feature type="region of interest" description="Disordered" evidence="1">
    <location>
        <begin position="108"/>
        <end position="128"/>
    </location>
</feature>
<evidence type="ECO:0000256" key="2">
    <source>
        <dbReference type="SAM" id="Phobius"/>
    </source>
</evidence>
<dbReference type="EMBL" id="FZQP02006816">
    <property type="protein sequence ID" value="VVD03969.1"/>
    <property type="molecule type" value="Genomic_DNA"/>
</dbReference>
<gene>
    <name evidence="3" type="ORF">LSINAPIS_LOCUS13844</name>
</gene>
<proteinExistence type="predicted"/>